<proteinExistence type="predicted"/>
<reference evidence="1 2" key="1">
    <citation type="submission" date="2016-11" db="EMBL/GenBank/DDBJ databases">
        <authorList>
            <person name="Jaros S."/>
            <person name="Januszkiewicz K."/>
            <person name="Wedrychowicz H."/>
        </authorList>
    </citation>
    <scope>NUCLEOTIDE SEQUENCE [LARGE SCALE GENOMIC DNA]</scope>
    <source>
        <strain evidence="1 2">DSM 29431</strain>
    </source>
</reference>
<dbReference type="RefSeq" id="WP_072780184.1">
    <property type="nucleotide sequence ID" value="NZ_FQXC01000012.1"/>
</dbReference>
<accession>A0A1M5Y762</accession>
<dbReference type="AlphaFoldDB" id="A0A1M5Y762"/>
<keyword evidence="2" id="KW-1185">Reference proteome</keyword>
<dbReference type="GO" id="GO:0016740">
    <property type="term" value="F:transferase activity"/>
    <property type="evidence" value="ECO:0007669"/>
    <property type="project" value="UniProtKB-KW"/>
</dbReference>
<protein>
    <submittedName>
        <fullName evidence="1">Putative rhamnosyl transferase</fullName>
    </submittedName>
</protein>
<evidence type="ECO:0000313" key="1">
    <source>
        <dbReference type="EMBL" id="SHI07323.1"/>
    </source>
</evidence>
<dbReference type="Pfam" id="PF11316">
    <property type="entry name" value="Rhamno_transf"/>
    <property type="match status" value="1"/>
</dbReference>
<gene>
    <name evidence="1" type="ORF">SAMN05443551_0092</name>
</gene>
<dbReference type="InterPro" id="IPR021466">
    <property type="entry name" value="Put_rhamnosyl_transferase"/>
</dbReference>
<organism evidence="1 2">
    <name type="scientific">Marivita hallyeonensis</name>
    <dbReference type="NCBI Taxonomy" id="996342"/>
    <lineage>
        <taxon>Bacteria</taxon>
        <taxon>Pseudomonadati</taxon>
        <taxon>Pseudomonadota</taxon>
        <taxon>Alphaproteobacteria</taxon>
        <taxon>Rhodobacterales</taxon>
        <taxon>Roseobacteraceae</taxon>
        <taxon>Marivita</taxon>
    </lineage>
</organism>
<sequence length="307" mass="34661">MNYLLEPVIGICRFSFCGNGDWAAYANLDSDTDIDLLRLEQAERLYDDARMALRFHLFETFLLPSLQAQKDPNFVLIVLTSDIMPAKHLKRLHKICEADDRLLLVVSDATSVHEALMPEITRLNSGLSRPLVQFRIDDDDCLSEDYVKELRAYMLRLGDVMPVSYSRSTGLVVTSYAADNATHVYRANLPFNSMGTAIRVHGERTIFSFGHAALLRRFPAVVDNSGMGFLSIKIDGHDSRPINAEEHGFKRAHAPLKEADTETILSKWFGFLHEEGQARKDTLVRRVEEAAGLVREKSAKRPRLKAV</sequence>
<name>A0A1M5Y762_9RHOB</name>
<dbReference type="STRING" id="996342.SAMN05443551_0092"/>
<keyword evidence="1" id="KW-0808">Transferase</keyword>
<dbReference type="Proteomes" id="UP000184221">
    <property type="component" value="Unassembled WGS sequence"/>
</dbReference>
<dbReference type="OrthoDB" id="9771846at2"/>
<evidence type="ECO:0000313" key="2">
    <source>
        <dbReference type="Proteomes" id="UP000184221"/>
    </source>
</evidence>
<dbReference type="EMBL" id="FQXC01000012">
    <property type="protein sequence ID" value="SHI07323.1"/>
    <property type="molecule type" value="Genomic_DNA"/>
</dbReference>